<evidence type="ECO:0000259" key="1">
    <source>
        <dbReference type="PROSITE" id="PS50925"/>
    </source>
</evidence>
<protein>
    <recommendedName>
        <fullName evidence="1">BLUF domain-containing protein</fullName>
    </recommendedName>
</protein>
<name>A0ABP7S9D5_9SPHN</name>
<proteinExistence type="predicted"/>
<gene>
    <name evidence="2" type="ORF">GCM10022211_22750</name>
</gene>
<dbReference type="Proteomes" id="UP001501310">
    <property type="component" value="Unassembled WGS sequence"/>
</dbReference>
<dbReference type="SMART" id="SM01034">
    <property type="entry name" value="BLUF"/>
    <property type="match status" value="1"/>
</dbReference>
<organism evidence="2 3">
    <name type="scientific">Sphingomonas humi</name>
    <dbReference type="NCBI Taxonomy" id="335630"/>
    <lineage>
        <taxon>Bacteria</taxon>
        <taxon>Pseudomonadati</taxon>
        <taxon>Pseudomonadota</taxon>
        <taxon>Alphaproteobacteria</taxon>
        <taxon>Sphingomonadales</taxon>
        <taxon>Sphingomonadaceae</taxon>
        <taxon>Sphingomonas</taxon>
    </lineage>
</organism>
<dbReference type="SUPFAM" id="SSF54975">
    <property type="entry name" value="Acylphosphatase/BLUF domain-like"/>
    <property type="match status" value="1"/>
</dbReference>
<dbReference type="InterPro" id="IPR036046">
    <property type="entry name" value="Acylphosphatase-like_dom_sf"/>
</dbReference>
<dbReference type="EMBL" id="BAAAZD010000002">
    <property type="protein sequence ID" value="GAA4008577.1"/>
    <property type="molecule type" value="Genomic_DNA"/>
</dbReference>
<evidence type="ECO:0000313" key="2">
    <source>
        <dbReference type="EMBL" id="GAA4008577.1"/>
    </source>
</evidence>
<keyword evidence="3" id="KW-1185">Reference proteome</keyword>
<sequence>MERIVYISTCRTDPDRDMVQDILRTSRRNNRQDDLTGLLVVGGRRFLQVLEGPTAGIDAAYERIKADPRHFALVELSRRPVAARAFAGWNMGCEQIDGEDMTGLVDRLTEKLGDATLQAQFRSFVALHRTAA</sequence>
<dbReference type="Gene3D" id="3.30.70.100">
    <property type="match status" value="1"/>
</dbReference>
<comment type="caution">
    <text evidence="2">The sequence shown here is derived from an EMBL/GenBank/DDBJ whole genome shotgun (WGS) entry which is preliminary data.</text>
</comment>
<dbReference type="InterPro" id="IPR007024">
    <property type="entry name" value="BLUF_domain"/>
</dbReference>
<accession>A0ABP7S9D5</accession>
<reference evidence="3" key="1">
    <citation type="journal article" date="2019" name="Int. J. Syst. Evol. Microbiol.">
        <title>The Global Catalogue of Microorganisms (GCM) 10K type strain sequencing project: providing services to taxonomists for standard genome sequencing and annotation.</title>
        <authorList>
            <consortium name="The Broad Institute Genomics Platform"/>
            <consortium name="The Broad Institute Genome Sequencing Center for Infectious Disease"/>
            <person name="Wu L."/>
            <person name="Ma J."/>
        </authorList>
    </citation>
    <scope>NUCLEOTIDE SEQUENCE [LARGE SCALE GENOMIC DNA]</scope>
    <source>
        <strain evidence="3">JCM 16603</strain>
    </source>
</reference>
<dbReference type="Pfam" id="PF04940">
    <property type="entry name" value="BLUF"/>
    <property type="match status" value="1"/>
</dbReference>
<dbReference type="RefSeq" id="WP_344710413.1">
    <property type="nucleotide sequence ID" value="NZ_BAAAZD010000002.1"/>
</dbReference>
<evidence type="ECO:0000313" key="3">
    <source>
        <dbReference type="Proteomes" id="UP001501310"/>
    </source>
</evidence>
<dbReference type="PROSITE" id="PS50925">
    <property type="entry name" value="BLUF"/>
    <property type="match status" value="1"/>
</dbReference>
<feature type="domain" description="BLUF" evidence="1">
    <location>
        <begin position="1"/>
        <end position="92"/>
    </location>
</feature>